<evidence type="ECO:0000313" key="2">
    <source>
        <dbReference type="EMBL" id="KAF2186006.1"/>
    </source>
</evidence>
<dbReference type="Proteomes" id="UP000800200">
    <property type="component" value="Unassembled WGS sequence"/>
</dbReference>
<feature type="region of interest" description="Disordered" evidence="1">
    <location>
        <begin position="1"/>
        <end position="20"/>
    </location>
</feature>
<reference evidence="2" key="1">
    <citation type="journal article" date="2020" name="Stud. Mycol.">
        <title>101 Dothideomycetes genomes: a test case for predicting lifestyles and emergence of pathogens.</title>
        <authorList>
            <person name="Haridas S."/>
            <person name="Albert R."/>
            <person name="Binder M."/>
            <person name="Bloem J."/>
            <person name="Labutti K."/>
            <person name="Salamov A."/>
            <person name="Andreopoulos B."/>
            <person name="Baker S."/>
            <person name="Barry K."/>
            <person name="Bills G."/>
            <person name="Bluhm B."/>
            <person name="Cannon C."/>
            <person name="Castanera R."/>
            <person name="Culley D."/>
            <person name="Daum C."/>
            <person name="Ezra D."/>
            <person name="Gonzalez J."/>
            <person name="Henrissat B."/>
            <person name="Kuo A."/>
            <person name="Liang C."/>
            <person name="Lipzen A."/>
            <person name="Lutzoni F."/>
            <person name="Magnuson J."/>
            <person name="Mondo S."/>
            <person name="Nolan M."/>
            <person name="Ohm R."/>
            <person name="Pangilinan J."/>
            <person name="Park H.-J."/>
            <person name="Ramirez L."/>
            <person name="Alfaro M."/>
            <person name="Sun H."/>
            <person name="Tritt A."/>
            <person name="Yoshinaga Y."/>
            <person name="Zwiers L.-H."/>
            <person name="Turgeon B."/>
            <person name="Goodwin S."/>
            <person name="Spatafora J."/>
            <person name="Crous P."/>
            <person name="Grigoriev I."/>
        </authorList>
    </citation>
    <scope>NUCLEOTIDE SEQUENCE</scope>
    <source>
        <strain evidence="2">CBS 207.26</strain>
    </source>
</reference>
<protein>
    <submittedName>
        <fullName evidence="2">Uncharacterized protein</fullName>
    </submittedName>
</protein>
<evidence type="ECO:0000313" key="3">
    <source>
        <dbReference type="Proteomes" id="UP000800200"/>
    </source>
</evidence>
<organism evidence="2 3">
    <name type="scientific">Zopfia rhizophila CBS 207.26</name>
    <dbReference type="NCBI Taxonomy" id="1314779"/>
    <lineage>
        <taxon>Eukaryota</taxon>
        <taxon>Fungi</taxon>
        <taxon>Dikarya</taxon>
        <taxon>Ascomycota</taxon>
        <taxon>Pezizomycotina</taxon>
        <taxon>Dothideomycetes</taxon>
        <taxon>Dothideomycetes incertae sedis</taxon>
        <taxon>Zopfiaceae</taxon>
        <taxon>Zopfia</taxon>
    </lineage>
</organism>
<accession>A0A6A6E836</accession>
<feature type="compositionally biased region" description="Low complexity" evidence="1">
    <location>
        <begin position="9"/>
        <end position="19"/>
    </location>
</feature>
<sequence length="73" mass="8154">MSICQADCNNNEASNNHSESCQDVRAVEALQCANVRQHSPSRQAQHRRCKAKQSRKEITRADSGGTLLNESRQ</sequence>
<evidence type="ECO:0000256" key="1">
    <source>
        <dbReference type="SAM" id="MobiDB-lite"/>
    </source>
</evidence>
<dbReference type="EMBL" id="ML994631">
    <property type="protein sequence ID" value="KAF2186006.1"/>
    <property type="molecule type" value="Genomic_DNA"/>
</dbReference>
<proteinExistence type="predicted"/>
<keyword evidence="3" id="KW-1185">Reference proteome</keyword>
<dbReference type="AlphaFoldDB" id="A0A6A6E836"/>
<feature type="compositionally biased region" description="Basic residues" evidence="1">
    <location>
        <begin position="44"/>
        <end position="53"/>
    </location>
</feature>
<feature type="region of interest" description="Disordered" evidence="1">
    <location>
        <begin position="36"/>
        <end position="73"/>
    </location>
</feature>
<name>A0A6A6E836_9PEZI</name>
<gene>
    <name evidence="2" type="ORF">K469DRAFT_707196</name>
</gene>